<feature type="domain" description="Threonine/serine exporter-like N-terminal" evidence="3">
    <location>
        <begin position="11"/>
        <end position="249"/>
    </location>
</feature>
<gene>
    <name evidence="4" type="ORF">SCHPADRAFT_832135</name>
</gene>
<sequence>MHAAIECYQKFILIFAKALLTFGSPSHRVEAQLNSLARVFEIEAQFQHTPGVLQVSFGNPETKSSETCLIKATVGLALGRVNTCHNIYRAVLHDDMSASEGTYILRKLLHAPPRYSLRLRYLLSFMICFLICGIAFGGSLNDMWVAGLMGLLTRVMQNIASKSDLSASGSEVFTAAFVAFIARGFASYFTQIWCFTAISSAGVISLLPGHLILSGSLDIAGKNQALGAPKIVSGIMTSLYLGFGLTLGSDVFLLLDKPAMRAIHQASANASSDVTIQGFFKSYNSTSPEDSFSGTFTFLNSTMAANPDIVDNCFRDQQWGWYLKPLPYWTLFILVPLFAFCASMNNQQHWWSRQMVVMVVIACISFWITRLCNLKFGLHDHPDYVSLIGSWLVGILGNGYSRRFGGTAFTAMLTGILLLVPDGLSAAGGLSSNYNMAGQDEYTQSLTLARKMISVIIGILAGVYSSAAIIYLFGKKKNAALVTF</sequence>
<dbReference type="PANTHER" id="PTHR31082:SF4">
    <property type="entry name" value="PHEROMONE-REGULATED MEMBRANE PROTEIN 10"/>
    <property type="match status" value="1"/>
</dbReference>
<dbReference type="InterPro" id="IPR010619">
    <property type="entry name" value="ThrE-like_N"/>
</dbReference>
<feature type="transmembrane region" description="Helical" evidence="2">
    <location>
        <begin position="119"/>
        <end position="137"/>
    </location>
</feature>
<feature type="transmembrane region" description="Helical" evidence="2">
    <location>
        <begin position="231"/>
        <end position="255"/>
    </location>
</feature>
<dbReference type="GO" id="GO:0022857">
    <property type="term" value="F:transmembrane transporter activity"/>
    <property type="evidence" value="ECO:0007669"/>
    <property type="project" value="InterPro"/>
</dbReference>
<comment type="similarity">
    <text evidence="1">Belongs to the ThrE exporter (TC 2.A.79) family.</text>
</comment>
<feature type="transmembrane region" description="Helical" evidence="2">
    <location>
        <begin position="195"/>
        <end position="219"/>
    </location>
</feature>
<feature type="transmembrane region" description="Helical" evidence="2">
    <location>
        <begin position="452"/>
        <end position="474"/>
    </location>
</feature>
<keyword evidence="2" id="KW-0812">Transmembrane</keyword>
<dbReference type="AlphaFoldDB" id="A0A0H2RFT9"/>
<reference evidence="4 5" key="1">
    <citation type="submission" date="2015-04" db="EMBL/GenBank/DDBJ databases">
        <title>Complete genome sequence of Schizopora paradoxa KUC8140, a cosmopolitan wood degrader in East Asia.</title>
        <authorList>
            <consortium name="DOE Joint Genome Institute"/>
            <person name="Min B."/>
            <person name="Park H."/>
            <person name="Jang Y."/>
            <person name="Kim J.-J."/>
            <person name="Kim K.H."/>
            <person name="Pangilinan J."/>
            <person name="Lipzen A."/>
            <person name="Riley R."/>
            <person name="Grigoriev I.V."/>
            <person name="Spatafora J.W."/>
            <person name="Choi I.-G."/>
        </authorList>
    </citation>
    <scope>NUCLEOTIDE SEQUENCE [LARGE SCALE GENOMIC DNA]</scope>
    <source>
        <strain evidence="4 5">KUC8140</strain>
    </source>
</reference>
<dbReference type="Proteomes" id="UP000053477">
    <property type="component" value="Unassembled WGS sequence"/>
</dbReference>
<dbReference type="Pfam" id="PF06738">
    <property type="entry name" value="ThrE"/>
    <property type="match status" value="1"/>
</dbReference>
<keyword evidence="2" id="KW-0472">Membrane</keyword>
<feature type="transmembrane region" description="Helical" evidence="2">
    <location>
        <begin position="384"/>
        <end position="401"/>
    </location>
</feature>
<evidence type="ECO:0000259" key="3">
    <source>
        <dbReference type="Pfam" id="PF06738"/>
    </source>
</evidence>
<dbReference type="OrthoDB" id="413008at2759"/>
<keyword evidence="5" id="KW-1185">Reference proteome</keyword>
<name>A0A0H2RFT9_9AGAM</name>
<dbReference type="EMBL" id="KQ086019">
    <property type="protein sequence ID" value="KLO10694.1"/>
    <property type="molecule type" value="Genomic_DNA"/>
</dbReference>
<organism evidence="4 5">
    <name type="scientific">Schizopora paradoxa</name>
    <dbReference type="NCBI Taxonomy" id="27342"/>
    <lineage>
        <taxon>Eukaryota</taxon>
        <taxon>Fungi</taxon>
        <taxon>Dikarya</taxon>
        <taxon>Basidiomycota</taxon>
        <taxon>Agaricomycotina</taxon>
        <taxon>Agaricomycetes</taxon>
        <taxon>Hymenochaetales</taxon>
        <taxon>Schizoporaceae</taxon>
        <taxon>Schizopora</taxon>
    </lineage>
</organism>
<feature type="transmembrane region" description="Helical" evidence="2">
    <location>
        <begin position="356"/>
        <end position="378"/>
    </location>
</feature>
<dbReference type="PANTHER" id="PTHR31082">
    <property type="entry name" value="PHEROMONE-REGULATED MEMBRANE PROTEIN 10"/>
    <property type="match status" value="1"/>
</dbReference>
<dbReference type="InterPro" id="IPR051361">
    <property type="entry name" value="ThrE/Ser_Exporter"/>
</dbReference>
<feature type="transmembrane region" description="Helical" evidence="2">
    <location>
        <begin position="326"/>
        <end position="344"/>
    </location>
</feature>
<dbReference type="InParanoid" id="A0A0H2RFT9"/>
<dbReference type="FunCoup" id="A0A0H2RFT9">
    <property type="interactions" value="4"/>
</dbReference>
<feature type="transmembrane region" description="Helical" evidence="2">
    <location>
        <begin position="408"/>
        <end position="432"/>
    </location>
</feature>
<protein>
    <submittedName>
        <fullName evidence="4">DUF1212-domain-containing protein</fullName>
    </submittedName>
</protein>
<evidence type="ECO:0000313" key="5">
    <source>
        <dbReference type="Proteomes" id="UP000053477"/>
    </source>
</evidence>
<evidence type="ECO:0000256" key="1">
    <source>
        <dbReference type="ARBA" id="ARBA00034125"/>
    </source>
</evidence>
<dbReference type="STRING" id="27342.A0A0H2RFT9"/>
<evidence type="ECO:0000256" key="2">
    <source>
        <dbReference type="SAM" id="Phobius"/>
    </source>
</evidence>
<proteinExistence type="inferred from homology"/>
<evidence type="ECO:0000313" key="4">
    <source>
        <dbReference type="EMBL" id="KLO10694.1"/>
    </source>
</evidence>
<accession>A0A0H2RFT9</accession>
<keyword evidence="2" id="KW-1133">Transmembrane helix</keyword>